<comment type="caution">
    <text evidence="3">The sequence shown here is derived from an EMBL/GenBank/DDBJ whole genome shotgun (WGS) entry which is preliminary data.</text>
</comment>
<evidence type="ECO:0000313" key="3">
    <source>
        <dbReference type="EMBL" id="RMY39987.1"/>
    </source>
</evidence>
<dbReference type="InterPro" id="IPR043133">
    <property type="entry name" value="GTP-CH-I_C/QueF"/>
</dbReference>
<name>A0A3M7BKD4_HORWE</name>
<evidence type="ECO:0000259" key="2">
    <source>
        <dbReference type="SMART" id="SM00905"/>
    </source>
</evidence>
<dbReference type="SMART" id="SM00905">
    <property type="entry name" value="FolB"/>
    <property type="match status" value="1"/>
</dbReference>
<dbReference type="GO" id="GO:0046656">
    <property type="term" value="P:folic acid biosynthetic process"/>
    <property type="evidence" value="ECO:0007669"/>
    <property type="project" value="UniProtKB-KW"/>
</dbReference>
<dbReference type="SUPFAM" id="SSF55620">
    <property type="entry name" value="Tetrahydrobiopterin biosynthesis enzymes-like"/>
    <property type="match status" value="1"/>
</dbReference>
<dbReference type="EMBL" id="QWIN01001515">
    <property type="protein sequence ID" value="RMY39987.1"/>
    <property type="molecule type" value="Genomic_DNA"/>
</dbReference>
<dbReference type="Gene3D" id="3.30.1130.10">
    <property type="match status" value="2"/>
</dbReference>
<dbReference type="VEuPathDB" id="FungiDB:BTJ68_06291"/>
<dbReference type="Pfam" id="PF02152">
    <property type="entry name" value="FolB"/>
    <property type="match status" value="1"/>
</dbReference>
<dbReference type="GO" id="GO:0004150">
    <property type="term" value="F:dihydroneopterin aldolase activity"/>
    <property type="evidence" value="ECO:0007669"/>
    <property type="project" value="InterPro"/>
</dbReference>
<dbReference type="AlphaFoldDB" id="A0A3M7BKD4"/>
<accession>A0A3M7BKD4</accession>
<proteinExistence type="predicted"/>
<feature type="domain" description="Dihydroneopterin aldolase/epimerase" evidence="2">
    <location>
        <begin position="200"/>
        <end position="315"/>
    </location>
</feature>
<evidence type="ECO:0000313" key="4">
    <source>
        <dbReference type="Proteomes" id="UP000270230"/>
    </source>
</evidence>
<sequence>MFQRPGLAGSGNYAPPRHLIKRSYNFDNQTTGPAALRKRFKTPRLPFLEAKTATITTMSVNADLIHVKELQLPHGLVAPDVWGKSKEQPATITLTVSLKGDGFSTAADKDQLDQSTIHYGELSKRVRALNQPAQDVEGFVDEAQKCVQAMATKAEGKFIVSRAALRVTLPKASMYGEGAVWTRVFEYDYCGKVTRRMGEYGLNEVKIMTLVGVNAYERQAEQPLLIGVNVTRWVQSEGEVEWPKMEAMAGLETKVAEIIKPTTFETLETLADHTAKLLQEEFLATRFPQGCILRLTISKPRAIPFADAPAVEVVRNNHENLRECVDRESGSTMSVRDLNVVKPYA</sequence>
<organism evidence="3 4">
    <name type="scientific">Hortaea werneckii</name>
    <name type="common">Black yeast</name>
    <name type="synonym">Cladosporium werneckii</name>
    <dbReference type="NCBI Taxonomy" id="91943"/>
    <lineage>
        <taxon>Eukaryota</taxon>
        <taxon>Fungi</taxon>
        <taxon>Dikarya</taxon>
        <taxon>Ascomycota</taxon>
        <taxon>Pezizomycotina</taxon>
        <taxon>Dothideomycetes</taxon>
        <taxon>Dothideomycetidae</taxon>
        <taxon>Mycosphaerellales</taxon>
        <taxon>Teratosphaeriaceae</taxon>
        <taxon>Hortaea</taxon>
    </lineage>
</organism>
<dbReference type="Proteomes" id="UP000270230">
    <property type="component" value="Unassembled WGS sequence"/>
</dbReference>
<reference evidence="3 4" key="1">
    <citation type="journal article" date="2018" name="BMC Genomics">
        <title>Genomic evidence for intraspecific hybridization in a clonal and extremely halotolerant yeast.</title>
        <authorList>
            <person name="Gostincar C."/>
            <person name="Stajich J.E."/>
            <person name="Zupancic J."/>
            <person name="Zalar P."/>
            <person name="Gunde-Cimerman N."/>
        </authorList>
    </citation>
    <scope>NUCLEOTIDE SEQUENCE [LARGE SCALE GENOMIC DNA]</scope>
    <source>
        <strain evidence="3 4">EXF-151</strain>
    </source>
</reference>
<gene>
    <name evidence="3" type="ORF">D0865_12682</name>
</gene>
<evidence type="ECO:0000256" key="1">
    <source>
        <dbReference type="ARBA" id="ARBA00022909"/>
    </source>
</evidence>
<protein>
    <recommendedName>
        <fullName evidence="2">Dihydroneopterin aldolase/epimerase domain-containing protein</fullName>
    </recommendedName>
</protein>
<dbReference type="InterPro" id="IPR006157">
    <property type="entry name" value="FolB_dom"/>
</dbReference>
<keyword evidence="1" id="KW-0289">Folate biosynthesis</keyword>
<dbReference type="OrthoDB" id="5425486at2759"/>